<dbReference type="Proteomes" id="UP000322245">
    <property type="component" value="Unassembled WGS sequence"/>
</dbReference>
<comment type="caution">
    <text evidence="1">The sequence shown here is derived from an EMBL/GenBank/DDBJ whole genome shotgun (WGS) entry which is preliminary data.</text>
</comment>
<evidence type="ECO:0000313" key="2">
    <source>
        <dbReference type="Proteomes" id="UP000322245"/>
    </source>
</evidence>
<dbReference type="AlphaFoldDB" id="A0A5D3B895"/>
<reference evidence="1 2" key="1">
    <citation type="submission" date="2017-05" db="EMBL/GenBank/DDBJ databases">
        <title>The Genome Sequence of Tsuchiyaea wingfieldii DSM 27421.</title>
        <authorList>
            <person name="Cuomo C."/>
            <person name="Passer A."/>
            <person name="Billmyre B."/>
            <person name="Heitman J."/>
        </authorList>
    </citation>
    <scope>NUCLEOTIDE SEQUENCE [LARGE SCALE GENOMIC DNA]</scope>
    <source>
        <strain evidence="1 2">DSM 27421</strain>
    </source>
</reference>
<proteinExistence type="predicted"/>
<sequence>MAPITLAPAALPFPGELLVLILDHYINSSTPADLLPLILCNRHFYRTYIQDLYKSVKLGQNNAAKFFEGVSQRTVASGADAPVTQWQNGESEPCSKNFSLPTPISSDESSIVVDQPSNTIARPSSVSYTSLPIDTSASFALIHKSHLIDTCRSVYFRDATALEEFYEAEVGWVSQLRANKDALPQELSPNRLLNRERIHIVFGTQCVRGFLADVEGWRAKIVKQGYLWNTKGAQLCLHLPFELSSDEVSQLWKLPSLVNKMFSETYPLALTIHNARPDLKAWVDSGNGNRTVIMDLAPEVRRGAVEGLGDGEKHARDILDFYTRFIDEYKYVLCGRHSSNYAHIPSLKFMNFGTTYHPKTDTLSSPSADKSDFMRKNLKNEHKHLANELQQAEEWYNPDPLAVYSSFNESADAEGEEGARSRGFVDEFRLSVRGASLPVRCGEYCSGIKRESYKECC</sequence>
<dbReference type="EMBL" id="NIDF01000002">
    <property type="protein sequence ID" value="TYJ58831.1"/>
    <property type="molecule type" value="Genomic_DNA"/>
</dbReference>
<organism evidence="1 2">
    <name type="scientific">Cryptococcus floricola</name>
    <dbReference type="NCBI Taxonomy" id="2591691"/>
    <lineage>
        <taxon>Eukaryota</taxon>
        <taxon>Fungi</taxon>
        <taxon>Dikarya</taxon>
        <taxon>Basidiomycota</taxon>
        <taxon>Agaricomycotina</taxon>
        <taxon>Tremellomycetes</taxon>
        <taxon>Tremellales</taxon>
        <taxon>Cryptococcaceae</taxon>
        <taxon>Cryptococcus</taxon>
    </lineage>
</organism>
<protein>
    <submittedName>
        <fullName evidence="1">Uncharacterized protein</fullName>
    </submittedName>
</protein>
<gene>
    <name evidence="1" type="ORF">B9479_000263</name>
</gene>
<keyword evidence="2" id="KW-1185">Reference proteome</keyword>
<accession>A0A5D3B895</accession>
<evidence type="ECO:0000313" key="1">
    <source>
        <dbReference type="EMBL" id="TYJ58831.1"/>
    </source>
</evidence>
<name>A0A5D3B895_9TREE</name>